<dbReference type="SUPFAM" id="SSF55785">
    <property type="entry name" value="PYP-like sensor domain (PAS domain)"/>
    <property type="match status" value="1"/>
</dbReference>
<evidence type="ECO:0000259" key="13">
    <source>
        <dbReference type="PROSITE" id="PS50110"/>
    </source>
</evidence>
<evidence type="ECO:0000256" key="5">
    <source>
        <dbReference type="ARBA" id="ARBA00022741"/>
    </source>
</evidence>
<evidence type="ECO:0000256" key="8">
    <source>
        <dbReference type="ARBA" id="ARBA00023012"/>
    </source>
</evidence>
<dbReference type="SUPFAM" id="SSF55874">
    <property type="entry name" value="ATPase domain of HSP90 chaperone/DNA topoisomerase II/histidine kinase"/>
    <property type="match status" value="1"/>
</dbReference>
<dbReference type="NCBIfam" id="TIGR00229">
    <property type="entry name" value="sensory_box"/>
    <property type="match status" value="1"/>
</dbReference>
<reference evidence="15 16" key="1">
    <citation type="journal article" date="2014" name="Nature">
        <title>An environmental bacterial taxon with a large and distinct metabolic repertoire.</title>
        <authorList>
            <person name="Wilson M.C."/>
            <person name="Mori T."/>
            <person name="Ruckert C."/>
            <person name="Uria A.R."/>
            <person name="Helf M.J."/>
            <person name="Takada K."/>
            <person name="Gernert C."/>
            <person name="Steffens U.A."/>
            <person name="Heycke N."/>
            <person name="Schmitt S."/>
            <person name="Rinke C."/>
            <person name="Helfrich E.J."/>
            <person name="Brachmann A.O."/>
            <person name="Gurgui C."/>
            <person name="Wakimoto T."/>
            <person name="Kracht M."/>
            <person name="Crusemann M."/>
            <person name="Hentschel U."/>
            <person name="Abe I."/>
            <person name="Matsunaga S."/>
            <person name="Kalinowski J."/>
            <person name="Takeyama H."/>
            <person name="Piel J."/>
        </authorList>
    </citation>
    <scope>NUCLEOTIDE SEQUENCE [LARGE SCALE GENOMIC DNA]</scope>
    <source>
        <strain evidence="16">TSY1</strain>
    </source>
</reference>
<evidence type="ECO:0000259" key="12">
    <source>
        <dbReference type="PROSITE" id="PS50109"/>
    </source>
</evidence>
<gene>
    <name evidence="15" type="ORF">ETSY1_27335</name>
</gene>
<dbReference type="InterPro" id="IPR036890">
    <property type="entry name" value="HATPase_C_sf"/>
</dbReference>
<evidence type="ECO:0000256" key="11">
    <source>
        <dbReference type="PROSITE-ProRule" id="PRU00169"/>
    </source>
</evidence>
<organism evidence="15 16">
    <name type="scientific">Entotheonella factor</name>
    <dbReference type="NCBI Taxonomy" id="1429438"/>
    <lineage>
        <taxon>Bacteria</taxon>
        <taxon>Pseudomonadati</taxon>
        <taxon>Nitrospinota/Tectimicrobiota group</taxon>
        <taxon>Candidatus Tectimicrobiota</taxon>
        <taxon>Candidatus Entotheonellia</taxon>
        <taxon>Candidatus Entotheonellales</taxon>
        <taxon>Candidatus Entotheonellaceae</taxon>
        <taxon>Candidatus Entotheonella</taxon>
    </lineage>
</organism>
<evidence type="ECO:0000256" key="1">
    <source>
        <dbReference type="ARBA" id="ARBA00000085"/>
    </source>
</evidence>
<dbReference type="Proteomes" id="UP000019141">
    <property type="component" value="Unassembled WGS sequence"/>
</dbReference>
<dbReference type="Pfam" id="PF13185">
    <property type="entry name" value="GAF_2"/>
    <property type="match status" value="1"/>
</dbReference>
<keyword evidence="5" id="KW-0547">Nucleotide-binding</keyword>
<dbReference type="EMBL" id="AZHW01000811">
    <property type="protein sequence ID" value="ETW96269.1"/>
    <property type="molecule type" value="Genomic_DNA"/>
</dbReference>
<evidence type="ECO:0000256" key="6">
    <source>
        <dbReference type="ARBA" id="ARBA00022777"/>
    </source>
</evidence>
<keyword evidence="16" id="KW-1185">Reference proteome</keyword>
<dbReference type="GO" id="GO:0000155">
    <property type="term" value="F:phosphorelay sensor kinase activity"/>
    <property type="evidence" value="ECO:0007669"/>
    <property type="project" value="InterPro"/>
</dbReference>
<dbReference type="Pfam" id="PF02518">
    <property type="entry name" value="HATPase_c"/>
    <property type="match status" value="1"/>
</dbReference>
<evidence type="ECO:0000256" key="2">
    <source>
        <dbReference type="ARBA" id="ARBA00012438"/>
    </source>
</evidence>
<dbReference type="InterPro" id="IPR029016">
    <property type="entry name" value="GAF-like_dom_sf"/>
</dbReference>
<dbReference type="SUPFAM" id="SSF55781">
    <property type="entry name" value="GAF domain-like"/>
    <property type="match status" value="3"/>
</dbReference>
<dbReference type="PROSITE" id="PS50110">
    <property type="entry name" value="RESPONSE_REGULATORY"/>
    <property type="match status" value="1"/>
</dbReference>
<dbReference type="FunFam" id="3.30.565.10:FF:000010">
    <property type="entry name" value="Sensor histidine kinase RcsC"/>
    <property type="match status" value="1"/>
</dbReference>
<feature type="domain" description="PAC" evidence="14">
    <location>
        <begin position="421"/>
        <end position="473"/>
    </location>
</feature>
<dbReference type="InterPro" id="IPR036097">
    <property type="entry name" value="HisK_dim/P_sf"/>
</dbReference>
<dbReference type="PRINTS" id="PR00344">
    <property type="entry name" value="BCTRLSENSOR"/>
</dbReference>
<keyword evidence="4" id="KW-0808">Transferase</keyword>
<proteinExistence type="predicted"/>
<dbReference type="EC" id="2.7.13.3" evidence="2"/>
<dbReference type="InterPro" id="IPR000014">
    <property type="entry name" value="PAS"/>
</dbReference>
<dbReference type="InterPro" id="IPR003594">
    <property type="entry name" value="HATPase_dom"/>
</dbReference>
<protein>
    <recommendedName>
        <fullName evidence="10">Sensory/regulatory protein RpfC</fullName>
        <ecNumber evidence="2">2.7.13.3</ecNumber>
    </recommendedName>
</protein>
<dbReference type="Gene3D" id="3.30.565.10">
    <property type="entry name" value="Histidine kinase-like ATPase, C-terminal domain"/>
    <property type="match status" value="1"/>
</dbReference>
<keyword evidence="7" id="KW-0067">ATP-binding</keyword>
<feature type="domain" description="Response regulatory" evidence="13">
    <location>
        <begin position="925"/>
        <end position="1042"/>
    </location>
</feature>
<dbReference type="CDD" id="cd17546">
    <property type="entry name" value="REC_hyHK_CKI1_RcsC-like"/>
    <property type="match status" value="1"/>
</dbReference>
<dbReference type="InterPro" id="IPR003018">
    <property type="entry name" value="GAF"/>
</dbReference>
<dbReference type="PROSITE" id="PS50113">
    <property type="entry name" value="PAC"/>
    <property type="match status" value="1"/>
</dbReference>
<dbReference type="InterPro" id="IPR005467">
    <property type="entry name" value="His_kinase_dom"/>
</dbReference>
<keyword evidence="6" id="KW-0418">Kinase</keyword>
<keyword evidence="8" id="KW-0902">Two-component regulatory system</keyword>
<evidence type="ECO:0000256" key="7">
    <source>
        <dbReference type="ARBA" id="ARBA00022840"/>
    </source>
</evidence>
<dbReference type="CDD" id="cd00130">
    <property type="entry name" value="PAS"/>
    <property type="match status" value="1"/>
</dbReference>
<dbReference type="InterPro" id="IPR035965">
    <property type="entry name" value="PAS-like_dom_sf"/>
</dbReference>
<dbReference type="Gene3D" id="3.30.450.40">
    <property type="match status" value="3"/>
</dbReference>
<evidence type="ECO:0000259" key="14">
    <source>
        <dbReference type="PROSITE" id="PS50113"/>
    </source>
</evidence>
<dbReference type="PROSITE" id="PS50109">
    <property type="entry name" value="HIS_KIN"/>
    <property type="match status" value="1"/>
</dbReference>
<dbReference type="Pfam" id="PF00072">
    <property type="entry name" value="Response_reg"/>
    <property type="match status" value="1"/>
</dbReference>
<evidence type="ECO:0000256" key="10">
    <source>
        <dbReference type="ARBA" id="ARBA00068150"/>
    </source>
</evidence>
<comment type="caution">
    <text evidence="15">The sequence shown here is derived from an EMBL/GenBank/DDBJ whole genome shotgun (WGS) entry which is preliminary data.</text>
</comment>
<evidence type="ECO:0000313" key="16">
    <source>
        <dbReference type="Proteomes" id="UP000019141"/>
    </source>
</evidence>
<dbReference type="SMART" id="SM00448">
    <property type="entry name" value="REC"/>
    <property type="match status" value="1"/>
</dbReference>
<dbReference type="PANTHER" id="PTHR45339:SF1">
    <property type="entry name" value="HYBRID SIGNAL TRANSDUCTION HISTIDINE KINASE J"/>
    <property type="match status" value="1"/>
</dbReference>
<evidence type="ECO:0000256" key="4">
    <source>
        <dbReference type="ARBA" id="ARBA00022679"/>
    </source>
</evidence>
<dbReference type="InterPro" id="IPR000700">
    <property type="entry name" value="PAS-assoc_C"/>
</dbReference>
<name>W4LEC8_ENTF1</name>
<evidence type="ECO:0000313" key="15">
    <source>
        <dbReference type="EMBL" id="ETW96269.1"/>
    </source>
</evidence>
<feature type="modified residue" description="4-aspartylphosphate" evidence="11">
    <location>
        <position position="974"/>
    </location>
</feature>
<dbReference type="CDD" id="cd00082">
    <property type="entry name" value="HisKA"/>
    <property type="match status" value="1"/>
</dbReference>
<dbReference type="SUPFAM" id="SSF52172">
    <property type="entry name" value="CheY-like"/>
    <property type="match status" value="1"/>
</dbReference>
<sequence>MPAAPIPEHEAQRILALHALKLLDTPAEERFDRITRLATKHFEVPIALISLVDSDRQWFKSCCGIALSETPRSISFCAYAILQDEILIVPDARLDPRFADNPVVTGAPYIVFYAGYPLTTLDGSHIGSLCLCDHQPRTLTPDQIDTLRDLARIIMSELNLIEIDGLRLQSAIIGEQIHQQRQLNDFISDINAILNIDPAQFLPQILQPCAQALVDWLDAAFARIWTLNAPAQMLELQASAGMYAHVNGRHCRIPVGQLRIGRIAQERLSYLNNDVQHDAQVDATWAKRKGIVAFAGCPLMVGERLVGVMALFAQHPLAHDVLQAIEAVANRIAVSIDLKHAEASLHQTRAVVQNSPAVLFRWRAAASWPVEYVSDNIRRFGYPPEAFLSGAVPYYTIIHPDDEPRVSQEIADYSASGVREFTQEYRLITQEGAVRWVDDRTVIERDTEGHITHYQGIILDITERKQAEAALAVSLAETEMLYQMSQRINQAENLQALVAVVAESMALPMVNRVLLMMFEYDQHGVMEAVQHAATWYSGQGIAPAPVGTRYQRSTFSALQILLTQEPIYLEDTQTSPQLDPASRQALKQFRVGSMVILPLWVSSHQLGVLSFAAEVPYSYSEYERHALLAVAQQVSVAVENHQLFEALQQRAAELTKAKEAAEAANQAKSTFLSQMTHELRTPMNGVLGMAMLLSDTELNDDQQEMLNTIRSSGDTLLTIINDILDFSKIEANELDLELVSFDIENCIQQVFELVRVTAAAKGLSLNYRLADGIPQGLRQDVTRVRQVLTNLVGNAVKFTEAGGVEVFVDAELEASESEPSPCRLHVRVKDTGIGIPQDRLGQLFASFSQVDASTTRKYGGTGLGLAISKQLCELMGGTVWVESEAGAGSTFHFTIVAPQADLQPSPSNRPTAGLEPQLAALKPLTILMAEDNVVNQKIALAMLRKCGYHADVVSSGMAAIEALKHSRYDVVLMDMQMPEMDGIAATQCIREILPPEAQPMIIALTADAMAQQRQACLEAGMDDFVSKPIRMPDLVAALQRAATGE</sequence>
<keyword evidence="3 11" id="KW-0597">Phosphoprotein</keyword>
<dbReference type="Gene3D" id="1.10.287.130">
    <property type="match status" value="1"/>
</dbReference>
<dbReference type="FunFam" id="1.10.287.130:FF:000002">
    <property type="entry name" value="Two-component osmosensing histidine kinase"/>
    <property type="match status" value="1"/>
</dbReference>
<dbReference type="InterPro" id="IPR001789">
    <property type="entry name" value="Sig_transdc_resp-reg_receiver"/>
</dbReference>
<dbReference type="Gene3D" id="3.40.50.2300">
    <property type="match status" value="1"/>
</dbReference>
<dbReference type="Pfam" id="PF00512">
    <property type="entry name" value="HisKA"/>
    <property type="match status" value="1"/>
</dbReference>
<evidence type="ECO:0000256" key="3">
    <source>
        <dbReference type="ARBA" id="ARBA00022553"/>
    </source>
</evidence>
<comment type="catalytic activity">
    <reaction evidence="1">
        <text>ATP + protein L-histidine = ADP + protein N-phospho-L-histidine.</text>
        <dbReference type="EC" id="2.7.13.3"/>
    </reaction>
</comment>
<dbReference type="CDD" id="cd16922">
    <property type="entry name" value="HATPase_EvgS-ArcB-TorS-like"/>
    <property type="match status" value="1"/>
</dbReference>
<dbReference type="SUPFAM" id="SSF47384">
    <property type="entry name" value="Homodimeric domain of signal transducing histidine kinase"/>
    <property type="match status" value="1"/>
</dbReference>
<dbReference type="SMART" id="SM00388">
    <property type="entry name" value="HisKA"/>
    <property type="match status" value="1"/>
</dbReference>
<dbReference type="AlphaFoldDB" id="W4LEC8"/>
<dbReference type="Pfam" id="PF01590">
    <property type="entry name" value="GAF"/>
    <property type="match status" value="2"/>
</dbReference>
<dbReference type="HOGENOM" id="CLU_000445_114_44_7"/>
<dbReference type="GO" id="GO:0005524">
    <property type="term" value="F:ATP binding"/>
    <property type="evidence" value="ECO:0007669"/>
    <property type="project" value="UniProtKB-KW"/>
</dbReference>
<dbReference type="InterPro" id="IPR011006">
    <property type="entry name" value="CheY-like_superfamily"/>
</dbReference>
<accession>W4LEC8</accession>
<dbReference type="Gene3D" id="3.30.450.20">
    <property type="entry name" value="PAS domain"/>
    <property type="match status" value="1"/>
</dbReference>
<dbReference type="PATRIC" id="fig|1429438.4.peg.5217"/>
<feature type="domain" description="Histidine kinase" evidence="12">
    <location>
        <begin position="674"/>
        <end position="899"/>
    </location>
</feature>
<comment type="subunit">
    <text evidence="9">At low DSF concentrations, interacts with RpfF.</text>
</comment>
<dbReference type="InterPro" id="IPR013655">
    <property type="entry name" value="PAS_fold_3"/>
</dbReference>
<dbReference type="SMART" id="SM00086">
    <property type="entry name" value="PAC"/>
    <property type="match status" value="1"/>
</dbReference>
<dbReference type="InterPro" id="IPR001610">
    <property type="entry name" value="PAC"/>
</dbReference>
<dbReference type="InterPro" id="IPR003661">
    <property type="entry name" value="HisK_dim/P_dom"/>
</dbReference>
<dbReference type="SMART" id="SM00387">
    <property type="entry name" value="HATPase_c"/>
    <property type="match status" value="1"/>
</dbReference>
<evidence type="ECO:0000256" key="9">
    <source>
        <dbReference type="ARBA" id="ARBA00064003"/>
    </source>
</evidence>
<dbReference type="SMART" id="SM00065">
    <property type="entry name" value="GAF"/>
    <property type="match status" value="3"/>
</dbReference>
<dbReference type="Pfam" id="PF08447">
    <property type="entry name" value="PAS_3"/>
    <property type="match status" value="1"/>
</dbReference>
<dbReference type="InterPro" id="IPR004358">
    <property type="entry name" value="Sig_transdc_His_kin-like_C"/>
</dbReference>
<dbReference type="PANTHER" id="PTHR45339">
    <property type="entry name" value="HYBRID SIGNAL TRANSDUCTION HISTIDINE KINASE J"/>
    <property type="match status" value="1"/>
</dbReference>